<reference evidence="5 6" key="1">
    <citation type="submission" date="2014-11" db="EMBL/GenBank/DDBJ databases">
        <title>Complete Genome Sequence of Pseudoalteromonas sp. Strain OCN003 Isolated from Kaneohe Bay, Oahu, Hawaii.</title>
        <authorList>
            <person name="Beurmann S."/>
            <person name="Videau P."/>
            <person name="Ushijima B."/>
            <person name="Smith A.M."/>
            <person name="Aeby G.S."/>
            <person name="Callahan S.M."/>
            <person name="Belcaid M."/>
        </authorList>
    </citation>
    <scope>NUCLEOTIDE SEQUENCE [LARGE SCALE GENOMIC DNA]</scope>
    <source>
        <strain evidence="5 6">OCN003</strain>
    </source>
</reference>
<dbReference type="SMART" id="SM00862">
    <property type="entry name" value="Trans_reg_C"/>
    <property type="match status" value="1"/>
</dbReference>
<name>A0A0A7EKS3_9GAMM</name>
<keyword evidence="6" id="KW-1185">Reference proteome</keyword>
<dbReference type="Pfam" id="PF00486">
    <property type="entry name" value="Trans_reg_C"/>
    <property type="match status" value="1"/>
</dbReference>
<dbReference type="CDD" id="cd00383">
    <property type="entry name" value="trans_reg_C"/>
    <property type="match status" value="1"/>
</dbReference>
<dbReference type="AlphaFoldDB" id="A0A0A7EKS3"/>
<evidence type="ECO:0000256" key="1">
    <source>
        <dbReference type="ARBA" id="ARBA00009820"/>
    </source>
</evidence>
<dbReference type="InterPro" id="IPR011042">
    <property type="entry name" value="6-blade_b-propeller_TolB-like"/>
</dbReference>
<feature type="domain" description="OmpR/PhoB-type" evidence="4">
    <location>
        <begin position="1"/>
        <end position="99"/>
    </location>
</feature>
<dbReference type="PANTHER" id="PTHR36842">
    <property type="entry name" value="PROTEIN TOLB HOMOLOG"/>
    <property type="match status" value="1"/>
</dbReference>
<dbReference type="SUPFAM" id="SSF69304">
    <property type="entry name" value="Tricorn protease N-terminal domain"/>
    <property type="match status" value="1"/>
</dbReference>
<dbReference type="eggNOG" id="COG0823">
    <property type="taxonomic scope" value="Bacteria"/>
</dbReference>
<comment type="similarity">
    <text evidence="1">Belongs to the TolB family.</text>
</comment>
<accession>A0A0A7EKS3</accession>
<dbReference type="KEGG" id="pseo:OM33_19820"/>
<dbReference type="InterPro" id="IPR001867">
    <property type="entry name" value="OmpR/PhoB-type_DNA-bd"/>
</dbReference>
<dbReference type="GO" id="GO:0000160">
    <property type="term" value="P:phosphorelay signal transduction system"/>
    <property type="evidence" value="ECO:0007669"/>
    <property type="project" value="InterPro"/>
</dbReference>
<dbReference type="SUPFAM" id="SSF46894">
    <property type="entry name" value="C-terminal effector domain of the bipartite response regulators"/>
    <property type="match status" value="1"/>
</dbReference>
<dbReference type="EMBL" id="CP009889">
    <property type="protein sequence ID" value="AIY67295.1"/>
    <property type="molecule type" value="Genomic_DNA"/>
</dbReference>
<dbReference type="InterPro" id="IPR016032">
    <property type="entry name" value="Sig_transdc_resp-reg_C-effctor"/>
</dbReference>
<dbReference type="OrthoDB" id="5693682at2"/>
<feature type="DNA-binding region" description="OmpR/PhoB-type" evidence="3">
    <location>
        <begin position="1"/>
        <end position="99"/>
    </location>
</feature>
<evidence type="ECO:0000313" key="5">
    <source>
        <dbReference type="EMBL" id="AIY67295.1"/>
    </source>
</evidence>
<dbReference type="eggNOG" id="COG3710">
    <property type="taxonomic scope" value="Bacteria"/>
</dbReference>
<dbReference type="STRING" id="1348114.OM33_19820"/>
<evidence type="ECO:0000256" key="2">
    <source>
        <dbReference type="ARBA" id="ARBA00023125"/>
    </source>
</evidence>
<dbReference type="GO" id="GO:0006355">
    <property type="term" value="P:regulation of DNA-templated transcription"/>
    <property type="evidence" value="ECO:0007669"/>
    <property type="project" value="InterPro"/>
</dbReference>
<dbReference type="GO" id="GO:0003677">
    <property type="term" value="F:DNA binding"/>
    <property type="evidence" value="ECO:0007669"/>
    <property type="project" value="UniProtKB-UniRule"/>
</dbReference>
<dbReference type="PROSITE" id="PS51755">
    <property type="entry name" value="OMPR_PHOB"/>
    <property type="match status" value="1"/>
</dbReference>
<dbReference type="Gene3D" id="2.120.10.30">
    <property type="entry name" value="TolB, C-terminal domain"/>
    <property type="match status" value="2"/>
</dbReference>
<dbReference type="Proteomes" id="UP000030341">
    <property type="component" value="Chromosome 2"/>
</dbReference>
<organism evidence="5 6">
    <name type="scientific">Pseudoalteromonas piratica</name>
    <dbReference type="NCBI Taxonomy" id="1348114"/>
    <lineage>
        <taxon>Bacteria</taxon>
        <taxon>Pseudomonadati</taxon>
        <taxon>Pseudomonadota</taxon>
        <taxon>Gammaproteobacteria</taxon>
        <taxon>Alteromonadales</taxon>
        <taxon>Pseudoalteromonadaceae</taxon>
        <taxon>Pseudoalteromonas</taxon>
    </lineage>
</organism>
<sequence>MSKFEIGEFAVDVTRCQIVSREECTTIEPKVMDVLKILYENKGEVVSQETIFNAVWPRATFSPSSVQRSIAILRKALKEDAKNPRFIITHPKRGYSLSLPTPITNQSKTPRSHWHLFTFALITLIVAGVGLLSTHSTSVQTEFNLLRPINSLESNEFSFVLSPSGEHIAFIREIDNKQSIWLKNLATGEEVVLLQDQVYTQLGWHPLGNALAFVTNQENTQQLGYVTFDPITLAPLERTQVMSFTEHRVSSHNLAWADNHKIYFVERHLKNNDTQLSTIDLTTKQKQVIYSSQGQDWLLVHALSPDQNTIALGFEAGQNNYRIDLINLTTNQVSTLATIDDGLSGLSWHPNGEHLLLSKRHQLLTVSLAGEINHIAFNNFKIVRDAQYNKLGDEILLEQVAVDVDIIAAKRDALNTFETLVNTSSIDFLPVYSPAGDKFVFESHRFGQKQLFLYFNNQQTLLFDNPNNHELFGVVWNKQGDKIFTASKDTVFRIDINTRNVETITNPHHSFYLRDVFSDNTQLLVSYRDNSGTTHHPAIFNLETGSLTPFQADGKKLSCSALSLDQHDRIYFSNGQTVYRVNNGEFDALWQSASKDIIGLTVNKDTLHVTHESNGEYHLSEHNILTEKTSRVKIGDNKGKMLINASPHYETFLYLTEPKRKKSLVRLL</sequence>
<dbReference type="HOGENOM" id="CLU_376370_0_0_6"/>
<protein>
    <submittedName>
        <fullName evidence="5">TolB protein</fullName>
    </submittedName>
</protein>
<dbReference type="Pfam" id="PF07676">
    <property type="entry name" value="PD40"/>
    <property type="match status" value="1"/>
</dbReference>
<dbReference type="InterPro" id="IPR011659">
    <property type="entry name" value="WD40"/>
</dbReference>
<dbReference type="Gene3D" id="1.10.10.10">
    <property type="entry name" value="Winged helix-like DNA-binding domain superfamily/Winged helix DNA-binding domain"/>
    <property type="match status" value="1"/>
</dbReference>
<proteinExistence type="inferred from homology"/>
<evidence type="ECO:0000259" key="4">
    <source>
        <dbReference type="PROSITE" id="PS51755"/>
    </source>
</evidence>
<evidence type="ECO:0000256" key="3">
    <source>
        <dbReference type="PROSITE-ProRule" id="PRU01091"/>
    </source>
</evidence>
<dbReference type="SUPFAM" id="SSF82171">
    <property type="entry name" value="DPP6 N-terminal domain-like"/>
    <property type="match status" value="1"/>
</dbReference>
<evidence type="ECO:0000313" key="6">
    <source>
        <dbReference type="Proteomes" id="UP000030341"/>
    </source>
</evidence>
<keyword evidence="2 3" id="KW-0238">DNA-binding</keyword>
<dbReference type="InterPro" id="IPR036388">
    <property type="entry name" value="WH-like_DNA-bd_sf"/>
</dbReference>
<dbReference type="PANTHER" id="PTHR36842:SF1">
    <property type="entry name" value="PROTEIN TOLB"/>
    <property type="match status" value="1"/>
</dbReference>
<gene>
    <name evidence="5" type="ORF">OM33_19820</name>
</gene>
<dbReference type="RefSeq" id="WP_040136175.1">
    <property type="nucleotide sequence ID" value="NZ_CP009889.1"/>
</dbReference>